<accession>A0ABX2EW22</accession>
<gene>
    <name evidence="2" type="ORF">GC106_1430</name>
</gene>
<name>A0ABX2EW22_9PSEU</name>
<dbReference type="Proteomes" id="UP000763557">
    <property type="component" value="Unassembled WGS sequence"/>
</dbReference>
<proteinExistence type="predicted"/>
<evidence type="ECO:0000256" key="1">
    <source>
        <dbReference type="SAM" id="Phobius"/>
    </source>
</evidence>
<dbReference type="Pfam" id="PF06197">
    <property type="entry name" value="DUF998"/>
    <property type="match status" value="1"/>
</dbReference>
<evidence type="ECO:0000313" key="2">
    <source>
        <dbReference type="EMBL" id="NRN62942.1"/>
    </source>
</evidence>
<reference evidence="2 3" key="1">
    <citation type="submission" date="2020-01" db="EMBL/GenBank/DDBJ databases">
        <title>Kibdelosporangium persica a novel Actinomycetes from a hot desert in Iran.</title>
        <authorList>
            <person name="Safaei N."/>
            <person name="Zaburannyi N."/>
            <person name="Mueller R."/>
            <person name="Wink J."/>
        </authorList>
    </citation>
    <scope>NUCLEOTIDE SEQUENCE [LARGE SCALE GENOMIC DNA]</scope>
    <source>
        <strain evidence="2 3">4NS15</strain>
    </source>
</reference>
<dbReference type="InterPro" id="IPR009339">
    <property type="entry name" value="DUF998"/>
</dbReference>
<feature type="transmembrane region" description="Helical" evidence="1">
    <location>
        <begin position="147"/>
        <end position="168"/>
    </location>
</feature>
<dbReference type="EMBL" id="JAAATY010000001">
    <property type="protein sequence ID" value="NRN62942.1"/>
    <property type="molecule type" value="Genomic_DNA"/>
</dbReference>
<keyword evidence="1" id="KW-0812">Transmembrane</keyword>
<keyword evidence="1" id="KW-0472">Membrane</keyword>
<protein>
    <submittedName>
        <fullName evidence="2">DUF998 domain-containing protein</fullName>
    </submittedName>
</protein>
<feature type="transmembrane region" description="Helical" evidence="1">
    <location>
        <begin position="188"/>
        <end position="208"/>
    </location>
</feature>
<keyword evidence="1" id="KW-1133">Transmembrane helix</keyword>
<keyword evidence="3" id="KW-1185">Reference proteome</keyword>
<evidence type="ECO:0000313" key="3">
    <source>
        <dbReference type="Proteomes" id="UP000763557"/>
    </source>
</evidence>
<comment type="caution">
    <text evidence="2">The sequence shown here is derived from an EMBL/GenBank/DDBJ whole genome shotgun (WGS) entry which is preliminary data.</text>
</comment>
<feature type="transmembrane region" description="Helical" evidence="1">
    <location>
        <begin position="56"/>
        <end position="77"/>
    </location>
</feature>
<organism evidence="2 3">
    <name type="scientific">Kibdelosporangium persicum</name>
    <dbReference type="NCBI Taxonomy" id="2698649"/>
    <lineage>
        <taxon>Bacteria</taxon>
        <taxon>Bacillati</taxon>
        <taxon>Actinomycetota</taxon>
        <taxon>Actinomycetes</taxon>
        <taxon>Pseudonocardiales</taxon>
        <taxon>Pseudonocardiaceae</taxon>
        <taxon>Kibdelosporangium</taxon>
    </lineage>
</organism>
<feature type="transmembrane region" description="Helical" evidence="1">
    <location>
        <begin position="120"/>
        <end position="140"/>
    </location>
</feature>
<feature type="transmembrane region" description="Helical" evidence="1">
    <location>
        <begin position="12"/>
        <end position="33"/>
    </location>
</feature>
<dbReference type="RefSeq" id="WP_173123247.1">
    <property type="nucleotide sequence ID" value="NZ_CBCSGW010000022.1"/>
</dbReference>
<feature type="transmembrane region" description="Helical" evidence="1">
    <location>
        <begin position="84"/>
        <end position="105"/>
    </location>
</feature>
<sequence>MPASSTTWSRATGHLGLVGVAASVVLIGLLHVLPPSSQVNVVRRTVSEYALLEDAWVFNVGVLALAAGSFAVIAALVGRGVIRAVSPASVLIAVWALCLIAVVVFPKNNWAIGPSVGGMIHRYASVVAFLTLPIAAIIVGRAARAAWPVWLGVLSLGWFALILGAVVLQPFTGVRWWVAIPLGAVERGLLITEVAAVAALACVGLSSLRSKALGRQEPAIATAPHAADITVRG</sequence>